<dbReference type="Proteomes" id="UP000053593">
    <property type="component" value="Unassembled WGS sequence"/>
</dbReference>
<keyword evidence="1" id="KW-0472">Membrane</keyword>
<keyword evidence="1" id="KW-1133">Transmembrane helix</keyword>
<feature type="transmembrane region" description="Helical" evidence="1">
    <location>
        <begin position="454"/>
        <end position="475"/>
    </location>
</feature>
<evidence type="ECO:0000256" key="2">
    <source>
        <dbReference type="SAM" id="SignalP"/>
    </source>
</evidence>
<proteinExistence type="predicted"/>
<name>A0A0D0B5W7_9AGAR</name>
<dbReference type="AlphaFoldDB" id="A0A0D0B5W7"/>
<reference evidence="3 4" key="1">
    <citation type="submission" date="2014-04" db="EMBL/GenBank/DDBJ databases">
        <title>Evolutionary Origins and Diversification of the Mycorrhizal Mutualists.</title>
        <authorList>
            <consortium name="DOE Joint Genome Institute"/>
            <consortium name="Mycorrhizal Genomics Consortium"/>
            <person name="Kohler A."/>
            <person name="Kuo A."/>
            <person name="Nagy L.G."/>
            <person name="Floudas D."/>
            <person name="Copeland A."/>
            <person name="Barry K.W."/>
            <person name="Cichocki N."/>
            <person name="Veneault-Fourrey C."/>
            <person name="LaButti K."/>
            <person name="Lindquist E.A."/>
            <person name="Lipzen A."/>
            <person name="Lundell T."/>
            <person name="Morin E."/>
            <person name="Murat C."/>
            <person name="Riley R."/>
            <person name="Ohm R."/>
            <person name="Sun H."/>
            <person name="Tunlid A."/>
            <person name="Henrissat B."/>
            <person name="Grigoriev I.V."/>
            <person name="Hibbett D.S."/>
            <person name="Martin F."/>
        </authorList>
    </citation>
    <scope>NUCLEOTIDE SEQUENCE [LARGE SCALE GENOMIC DNA]</scope>
    <source>
        <strain evidence="3 4">FD-317 M1</strain>
    </source>
</reference>
<keyword evidence="2" id="KW-0732">Signal</keyword>
<feature type="chain" id="PRO_5002207876" description="Autophagy-related protein" evidence="2">
    <location>
        <begin position="26"/>
        <end position="602"/>
    </location>
</feature>
<dbReference type="HOGENOM" id="CLU_015738_0_0_1"/>
<feature type="transmembrane region" description="Helical" evidence="1">
    <location>
        <begin position="513"/>
        <end position="534"/>
    </location>
</feature>
<organism evidence="3 4">
    <name type="scientific">Collybiopsis luxurians FD-317 M1</name>
    <dbReference type="NCBI Taxonomy" id="944289"/>
    <lineage>
        <taxon>Eukaryota</taxon>
        <taxon>Fungi</taxon>
        <taxon>Dikarya</taxon>
        <taxon>Basidiomycota</taxon>
        <taxon>Agaricomycotina</taxon>
        <taxon>Agaricomycetes</taxon>
        <taxon>Agaricomycetidae</taxon>
        <taxon>Agaricales</taxon>
        <taxon>Marasmiineae</taxon>
        <taxon>Omphalotaceae</taxon>
        <taxon>Collybiopsis</taxon>
        <taxon>Collybiopsis luxurians</taxon>
    </lineage>
</organism>
<evidence type="ECO:0008006" key="5">
    <source>
        <dbReference type="Google" id="ProtNLM"/>
    </source>
</evidence>
<keyword evidence="1" id="KW-0812">Transmembrane</keyword>
<feature type="transmembrane region" description="Helical" evidence="1">
    <location>
        <begin position="568"/>
        <end position="591"/>
    </location>
</feature>
<keyword evidence="4" id="KW-1185">Reference proteome</keyword>
<gene>
    <name evidence="3" type="ORF">GYMLUDRAFT_245854</name>
</gene>
<accession>A0A0D0B5W7</accession>
<feature type="transmembrane region" description="Helical" evidence="1">
    <location>
        <begin position="417"/>
        <end position="442"/>
    </location>
</feature>
<feature type="transmembrane region" description="Helical" evidence="1">
    <location>
        <begin position="202"/>
        <end position="222"/>
    </location>
</feature>
<sequence>MKFSFRLLSSLLLFLTLYQVEFVSGTKNLAQCLTEVRNGTYGPDAGVDNSGRPVSNIQDATAIRYEVCVTACGSGAQSFSWSDFSTEFSSWVLPWLALLSQLPFGANDNLKNFFSVVLTIGSPTLAAYSAALTVLNGRWIAHRFSGSSYPNTKQAIRSLSSLQQASIELDTSKSLLASLVVLHQNDEWWRELLANLNYTHTWSISAVTSIAWVLIAYIFTVIESLSTVREEVEGMFLNSVVFTINTQCIAERINGQAVGSVWLWLLPVVIAWLQISPKCDNVRVKDALNRANKVAHVAQPDGVSQLASLFSDYRGISLKEDDDALHNDERCTSPIYNYSRLFSWTVAVEEISGYFREATRRSRLLKPVAANTQWVTESRYTVIHEQNRCGTSSEVIDYCTSVNGRLTQWGSGVWGRIIIASLMALLLQWGTAGAAIFIIWQTPTRGLGCRSGSYIIYAVLSTIVWTLLLFSSILAHYSTLDFRSRDPQETDRHHPRAKFAAMLSIFLRRLGKVLATANTAWILTACIFQFSAFFDRCYCDSSALGLGLAKAYNVIQFTPDDLSTMKTVWIGGIFMAIGSAILYVGFINLFLDPPLRNNPDRE</sequence>
<evidence type="ECO:0000256" key="1">
    <source>
        <dbReference type="SAM" id="Phobius"/>
    </source>
</evidence>
<feature type="signal peptide" evidence="2">
    <location>
        <begin position="1"/>
        <end position="25"/>
    </location>
</feature>
<evidence type="ECO:0000313" key="4">
    <source>
        <dbReference type="Proteomes" id="UP000053593"/>
    </source>
</evidence>
<dbReference type="EMBL" id="KN834783">
    <property type="protein sequence ID" value="KIK58770.1"/>
    <property type="molecule type" value="Genomic_DNA"/>
</dbReference>
<protein>
    <recommendedName>
        <fullName evidence="5">Autophagy-related protein</fullName>
    </recommendedName>
</protein>
<evidence type="ECO:0000313" key="3">
    <source>
        <dbReference type="EMBL" id="KIK58770.1"/>
    </source>
</evidence>
<dbReference type="OrthoDB" id="5392263at2759"/>